<feature type="domain" description="Carbohydrate kinase PfkB" evidence="4">
    <location>
        <begin position="48"/>
        <end position="313"/>
    </location>
</feature>
<dbReference type="InterPro" id="IPR050306">
    <property type="entry name" value="PfkB_Carbo_kinase"/>
</dbReference>
<dbReference type="PANTHER" id="PTHR43085:SF46">
    <property type="entry name" value="ADENOSINE KINASE"/>
    <property type="match status" value="1"/>
</dbReference>
<dbReference type="InterPro" id="IPR029056">
    <property type="entry name" value="Ribokinase-like"/>
</dbReference>
<keyword evidence="2" id="KW-0808">Transferase</keyword>
<accession>A0ABX6RVR0</accession>
<evidence type="ECO:0000256" key="1">
    <source>
        <dbReference type="ARBA" id="ARBA00010688"/>
    </source>
</evidence>
<organism evidence="5 6">
    <name type="scientific">Streptomyces rutgersensis</name>
    <dbReference type="NCBI Taxonomy" id="53451"/>
    <lineage>
        <taxon>Bacteria</taxon>
        <taxon>Bacillati</taxon>
        <taxon>Actinomycetota</taxon>
        <taxon>Actinomycetes</taxon>
        <taxon>Kitasatosporales</taxon>
        <taxon>Streptomycetaceae</taxon>
        <taxon>Streptomyces</taxon>
        <taxon>Streptomyces diastaticus group</taxon>
    </lineage>
</organism>
<dbReference type="Pfam" id="PF00294">
    <property type="entry name" value="PfkB"/>
    <property type="match status" value="1"/>
</dbReference>
<dbReference type="GO" id="GO:0016301">
    <property type="term" value="F:kinase activity"/>
    <property type="evidence" value="ECO:0007669"/>
    <property type="project" value="UniProtKB-KW"/>
</dbReference>
<evidence type="ECO:0000256" key="2">
    <source>
        <dbReference type="ARBA" id="ARBA00022679"/>
    </source>
</evidence>
<proteinExistence type="inferred from homology"/>
<comment type="similarity">
    <text evidence="1">Belongs to the carbohydrate kinase PfkB family.</text>
</comment>
<gene>
    <name evidence="5" type="ORF">F0345_06475</name>
</gene>
<dbReference type="Gene3D" id="3.40.1190.20">
    <property type="match status" value="1"/>
</dbReference>
<evidence type="ECO:0000256" key="3">
    <source>
        <dbReference type="ARBA" id="ARBA00022777"/>
    </source>
</evidence>
<dbReference type="PANTHER" id="PTHR43085">
    <property type="entry name" value="HEXOKINASE FAMILY MEMBER"/>
    <property type="match status" value="1"/>
</dbReference>
<name>A0ABX6RVR0_9ACTN</name>
<dbReference type="EMBL" id="CP045704">
    <property type="protein sequence ID" value="QNE84665.1"/>
    <property type="molecule type" value="Genomic_DNA"/>
</dbReference>
<dbReference type="InterPro" id="IPR011611">
    <property type="entry name" value="PfkB_dom"/>
</dbReference>
<keyword evidence="3 5" id="KW-0418">Kinase</keyword>
<evidence type="ECO:0000313" key="5">
    <source>
        <dbReference type="EMBL" id="QNE84665.1"/>
    </source>
</evidence>
<dbReference type="SUPFAM" id="SSF53613">
    <property type="entry name" value="Ribokinase-like"/>
    <property type="match status" value="1"/>
</dbReference>
<evidence type="ECO:0000259" key="4">
    <source>
        <dbReference type="Pfam" id="PF00294"/>
    </source>
</evidence>
<dbReference type="CDD" id="cd01942">
    <property type="entry name" value="ribokinase_group_A"/>
    <property type="match status" value="1"/>
</dbReference>
<protein>
    <submittedName>
        <fullName evidence="5">Carbohydrate kinase family protein</fullName>
    </submittedName>
</protein>
<sequence length="342" mass="36864">MSPVRAPAAPTPRRSRPAVRIAVTGSIATDHLMTFPGRFADQLVAEQLHTVSLSFLVDQLDVRRGGVAANICFGMGQLGTSPVLVGAAGSDFDEYRAWLDRHGVDTGSVRISEVLHTARFVCTTDADHNQIGSFYTGAMSEARLIELQAVAERVGGLDLVLIGADDPEAMLRHTEECRSRNIPFAADFSQQIARMDGEEIRTLLDGATYLFSNEYEKGLIESKTGWSDEEILGRVGHRVTTLGSRGVRIERAGGDPVEVGVPEEDTKADPTGVGDAFRAGFLSGLSWGVSLERAAQVGCMLATLVIETVGTQEYTLGRVPFMDRFTKAYGHDAAAEVQAHLV</sequence>
<keyword evidence="6" id="KW-1185">Reference proteome</keyword>
<evidence type="ECO:0000313" key="6">
    <source>
        <dbReference type="Proteomes" id="UP000515764"/>
    </source>
</evidence>
<reference evidence="6" key="1">
    <citation type="submission" date="2019-10" db="EMBL/GenBank/DDBJ databases">
        <title>Antimicrobial potential of Antarctic Bacteria.</title>
        <authorList>
            <person name="Benaud N."/>
            <person name="Edwards R.J."/>
            <person name="Ferrari B.C."/>
        </authorList>
    </citation>
    <scope>NUCLEOTIDE SEQUENCE [LARGE SCALE GENOMIC DNA]</scope>
    <source>
        <strain evidence="6">NBH77</strain>
    </source>
</reference>
<dbReference type="Proteomes" id="UP000515764">
    <property type="component" value="Chromosome"/>
</dbReference>